<dbReference type="OrthoDB" id="10067479at2759"/>
<name>A0A0N4UGF7_DRAME</name>
<sequence>MDNWGCVDEANLFSSSYGKIEPLVRLVESLDSSDYDDLKYNQIFSANLDQNVEIVPYKEKIWATKNKSILKKETKMKDNEQLEQREKLDQHAIFKKVTFAAEKLAADECSDNEERDKARSRLAVKLGAKPLKRKYINYKELKKELALKKAKHAEEIKHSTLNALKSAQLNKKKKNNNKKVKKGRK</sequence>
<keyword evidence="4" id="KW-1185">Reference proteome</keyword>
<dbReference type="WBParaSite" id="DME_0000657601-mRNA-1">
    <property type="protein sequence ID" value="DME_0000657601-mRNA-1"/>
    <property type="gene ID" value="DME_0000657601"/>
</dbReference>
<dbReference type="STRING" id="318479.A0A0N4UGF7"/>
<dbReference type="EMBL" id="UYYG01000018">
    <property type="protein sequence ID" value="VDN51332.1"/>
    <property type="molecule type" value="Genomic_DNA"/>
</dbReference>
<feature type="region of interest" description="Disordered" evidence="1">
    <location>
        <begin position="163"/>
        <end position="185"/>
    </location>
</feature>
<gene>
    <name evidence="2" type="ORF">DME_LOCUS1305</name>
</gene>
<evidence type="ECO:0000313" key="3">
    <source>
        <dbReference type="Proteomes" id="UP000038040"/>
    </source>
</evidence>
<organism evidence="3 5">
    <name type="scientific">Dracunculus medinensis</name>
    <name type="common">Guinea worm</name>
    <dbReference type="NCBI Taxonomy" id="318479"/>
    <lineage>
        <taxon>Eukaryota</taxon>
        <taxon>Metazoa</taxon>
        <taxon>Ecdysozoa</taxon>
        <taxon>Nematoda</taxon>
        <taxon>Chromadorea</taxon>
        <taxon>Rhabditida</taxon>
        <taxon>Spirurina</taxon>
        <taxon>Dracunculoidea</taxon>
        <taxon>Dracunculidae</taxon>
        <taxon>Dracunculus</taxon>
    </lineage>
</organism>
<dbReference type="Pfam" id="PF15375">
    <property type="entry name" value="FSAF1"/>
    <property type="match status" value="1"/>
</dbReference>
<dbReference type="Proteomes" id="UP000038040">
    <property type="component" value="Unplaced"/>
</dbReference>
<evidence type="ECO:0000313" key="5">
    <source>
        <dbReference type="WBParaSite" id="DME_0000657601-mRNA-1"/>
    </source>
</evidence>
<proteinExistence type="predicted"/>
<dbReference type="Proteomes" id="UP000274756">
    <property type="component" value="Unassembled WGS sequence"/>
</dbReference>
<evidence type="ECO:0000313" key="2">
    <source>
        <dbReference type="EMBL" id="VDN51332.1"/>
    </source>
</evidence>
<evidence type="ECO:0000313" key="4">
    <source>
        <dbReference type="Proteomes" id="UP000274756"/>
    </source>
</evidence>
<dbReference type="InterPro" id="IPR027973">
    <property type="entry name" value="FSAF1-like"/>
</dbReference>
<dbReference type="AlphaFoldDB" id="A0A0N4UGF7"/>
<evidence type="ECO:0000256" key="1">
    <source>
        <dbReference type="SAM" id="MobiDB-lite"/>
    </source>
</evidence>
<accession>A0A0N4UGF7</accession>
<feature type="compositionally biased region" description="Basic residues" evidence="1">
    <location>
        <begin position="170"/>
        <end position="185"/>
    </location>
</feature>
<reference evidence="5" key="1">
    <citation type="submission" date="2017-02" db="UniProtKB">
        <authorList>
            <consortium name="WormBaseParasite"/>
        </authorList>
    </citation>
    <scope>IDENTIFICATION</scope>
</reference>
<protein>
    <submittedName>
        <fullName evidence="5">NUC153 domain-containing protein</fullName>
    </submittedName>
</protein>
<reference evidence="2 4" key="2">
    <citation type="submission" date="2018-11" db="EMBL/GenBank/DDBJ databases">
        <authorList>
            <consortium name="Pathogen Informatics"/>
        </authorList>
    </citation>
    <scope>NUCLEOTIDE SEQUENCE [LARGE SCALE GENOMIC DNA]</scope>
</reference>